<dbReference type="InterPro" id="IPR022398">
    <property type="entry name" value="Peptidase_S8_His-AS"/>
</dbReference>
<feature type="domain" description="PA" evidence="10">
    <location>
        <begin position="369"/>
        <end position="417"/>
    </location>
</feature>
<dbReference type="PANTHER" id="PTHR43806:SF66">
    <property type="entry name" value="SERIN ENDOPEPTIDASE"/>
    <property type="match status" value="1"/>
</dbReference>
<keyword evidence="7" id="KW-0720">Serine protease</keyword>
<name>A0A2S4KUU7_9HYPO</name>
<dbReference type="PROSITE" id="PS00137">
    <property type="entry name" value="SUBTILASE_HIS"/>
    <property type="match status" value="1"/>
</dbReference>
<dbReference type="InterPro" id="IPR015500">
    <property type="entry name" value="Peptidase_S8_subtilisin-rel"/>
</dbReference>
<keyword evidence="5" id="KW-0732">Signal</keyword>
<dbReference type="AlphaFoldDB" id="A0A2S4KUU7"/>
<evidence type="ECO:0000256" key="8">
    <source>
        <dbReference type="PROSITE-ProRule" id="PRU01240"/>
    </source>
</evidence>
<dbReference type="CDD" id="cd07489">
    <property type="entry name" value="Peptidases_S8_5"/>
    <property type="match status" value="1"/>
</dbReference>
<feature type="domain" description="Peptidase S8/S53" evidence="9">
    <location>
        <begin position="142"/>
        <end position="357"/>
    </location>
</feature>
<evidence type="ECO:0000313" key="11">
    <source>
        <dbReference type="EMBL" id="POR33940.1"/>
    </source>
</evidence>
<evidence type="ECO:0000259" key="10">
    <source>
        <dbReference type="Pfam" id="PF02225"/>
    </source>
</evidence>
<dbReference type="InterPro" id="IPR034187">
    <property type="entry name" value="Peptidases_S8_5"/>
</dbReference>
<dbReference type="InterPro" id="IPR023827">
    <property type="entry name" value="Peptidase_S8_Asp-AS"/>
</dbReference>
<protein>
    <submittedName>
        <fullName evidence="11">Subtilisin-like serine protease PR1C</fullName>
    </submittedName>
</protein>
<dbReference type="OrthoDB" id="10256524at2759"/>
<evidence type="ECO:0000256" key="6">
    <source>
        <dbReference type="ARBA" id="ARBA00022801"/>
    </source>
</evidence>
<dbReference type="InterPro" id="IPR003137">
    <property type="entry name" value="PA_domain"/>
</dbReference>
<evidence type="ECO:0000256" key="5">
    <source>
        <dbReference type="ARBA" id="ARBA00022729"/>
    </source>
</evidence>
<dbReference type="Proteomes" id="UP000237481">
    <property type="component" value="Unassembled WGS sequence"/>
</dbReference>
<evidence type="ECO:0000256" key="2">
    <source>
        <dbReference type="ARBA" id="ARBA00022512"/>
    </source>
</evidence>
<evidence type="ECO:0000256" key="1">
    <source>
        <dbReference type="ARBA" id="ARBA00011073"/>
    </source>
</evidence>
<evidence type="ECO:0000256" key="4">
    <source>
        <dbReference type="ARBA" id="ARBA00022670"/>
    </source>
</evidence>
<evidence type="ECO:0000256" key="3">
    <source>
        <dbReference type="ARBA" id="ARBA00022525"/>
    </source>
</evidence>
<keyword evidence="6" id="KW-0378">Hydrolase</keyword>
<dbReference type="EMBL" id="PKSG01000606">
    <property type="protein sequence ID" value="POR33940.1"/>
    <property type="molecule type" value="Genomic_DNA"/>
</dbReference>
<dbReference type="PANTHER" id="PTHR43806">
    <property type="entry name" value="PEPTIDASE S8"/>
    <property type="match status" value="1"/>
</dbReference>
<dbReference type="InterPro" id="IPR050131">
    <property type="entry name" value="Peptidase_S8_subtilisin-like"/>
</dbReference>
<dbReference type="SUPFAM" id="SSF52025">
    <property type="entry name" value="PA domain"/>
    <property type="match status" value="1"/>
</dbReference>
<gene>
    <name evidence="11" type="ORF">TPAR_05864</name>
</gene>
<dbReference type="InterPro" id="IPR046450">
    <property type="entry name" value="PA_dom_sf"/>
</dbReference>
<dbReference type="PROSITE" id="PS51892">
    <property type="entry name" value="SUBTILASE"/>
    <property type="match status" value="1"/>
</dbReference>
<dbReference type="Gene3D" id="3.40.50.200">
    <property type="entry name" value="Peptidase S8/S53 domain"/>
    <property type="match status" value="1"/>
</dbReference>
<dbReference type="InterPro" id="IPR000209">
    <property type="entry name" value="Peptidase_S8/S53_dom"/>
</dbReference>
<evidence type="ECO:0000256" key="7">
    <source>
        <dbReference type="ARBA" id="ARBA00022825"/>
    </source>
</evidence>
<dbReference type="InterPro" id="IPR036852">
    <property type="entry name" value="Peptidase_S8/S53_dom_sf"/>
</dbReference>
<keyword evidence="4 11" id="KW-0645">Protease</keyword>
<dbReference type="GO" id="GO:0004252">
    <property type="term" value="F:serine-type endopeptidase activity"/>
    <property type="evidence" value="ECO:0007669"/>
    <property type="project" value="InterPro"/>
</dbReference>
<dbReference type="Pfam" id="PF00082">
    <property type="entry name" value="Peptidase_S8"/>
    <property type="match status" value="1"/>
</dbReference>
<comment type="caution">
    <text evidence="11">The sequence shown here is derived from an EMBL/GenBank/DDBJ whole genome shotgun (WGS) entry which is preliminary data.</text>
</comment>
<sequence>MVRSSVFLSLLGAAPSAQRYIPGAYMFEFEDGHDSSTLLGALGGNGTARMHLDYKLFKGVSVQIHDVENPGEKVQSLAALPAVKNMWHVGLYGIPDVKVSAVITPNPNFRDIEARANKTADEPFATHVMTQVDKLRAKGITGKGVKIAVIDSGIDYTHPALGGCFGEGCLVSFGMDLVGDNYDGLNTPQPDNDPRDCEGHGSHVAGIIAAQPNRYGFTGAAPGVTLSSYRVLGCEGGTSDDVLVAAFNKALEDGASIISAAIGSAAGWTEQPWAVAVTRIVEQGVPCVLAAGNDGDQGLFYSASAADAKKATAVASFDNVITPNLLYVSRYSVDGGDEQNFAYAPATQNQWDVTMPVYATSPNTTIIGDACDPLPDNTPDLNKSIVLIRRGGCLFVTKASNAVAKGAKYIMIYNHLAGAFSPI</sequence>
<reference evidence="11 12" key="1">
    <citation type="submission" date="2018-01" db="EMBL/GenBank/DDBJ databases">
        <title>Harnessing the power of phylogenomics to disentangle the directionality and signatures of interkingdom host jumping in the parasitic fungal genus Tolypocladium.</title>
        <authorList>
            <person name="Quandt C.A."/>
            <person name="Patterson W."/>
            <person name="Spatafora J.W."/>
        </authorList>
    </citation>
    <scope>NUCLEOTIDE SEQUENCE [LARGE SCALE GENOMIC DNA]</scope>
    <source>
        <strain evidence="11 12">NRBC 100945</strain>
    </source>
</reference>
<dbReference type="STRING" id="94208.A0A2S4KUU7"/>
<keyword evidence="12" id="KW-1185">Reference proteome</keyword>
<comment type="caution">
    <text evidence="8">Lacks conserved residue(s) required for the propagation of feature annotation.</text>
</comment>
<dbReference type="Pfam" id="PF02225">
    <property type="entry name" value="PA"/>
    <property type="match status" value="1"/>
</dbReference>
<accession>A0A2S4KUU7</accession>
<dbReference type="SUPFAM" id="SSF52743">
    <property type="entry name" value="Subtilisin-like"/>
    <property type="match status" value="1"/>
</dbReference>
<organism evidence="11 12">
    <name type="scientific">Tolypocladium paradoxum</name>
    <dbReference type="NCBI Taxonomy" id="94208"/>
    <lineage>
        <taxon>Eukaryota</taxon>
        <taxon>Fungi</taxon>
        <taxon>Dikarya</taxon>
        <taxon>Ascomycota</taxon>
        <taxon>Pezizomycotina</taxon>
        <taxon>Sordariomycetes</taxon>
        <taxon>Hypocreomycetidae</taxon>
        <taxon>Hypocreales</taxon>
        <taxon>Ophiocordycipitaceae</taxon>
        <taxon>Tolypocladium</taxon>
    </lineage>
</organism>
<evidence type="ECO:0000313" key="12">
    <source>
        <dbReference type="Proteomes" id="UP000237481"/>
    </source>
</evidence>
<keyword evidence="3" id="KW-0964">Secreted</keyword>
<dbReference type="PRINTS" id="PR00723">
    <property type="entry name" value="SUBTILISIN"/>
</dbReference>
<comment type="similarity">
    <text evidence="1 8">Belongs to the peptidase S8 family.</text>
</comment>
<keyword evidence="2" id="KW-0134">Cell wall</keyword>
<dbReference type="PROSITE" id="PS00136">
    <property type="entry name" value="SUBTILASE_ASP"/>
    <property type="match status" value="1"/>
</dbReference>
<evidence type="ECO:0000259" key="9">
    <source>
        <dbReference type="Pfam" id="PF00082"/>
    </source>
</evidence>
<dbReference type="GO" id="GO:0006508">
    <property type="term" value="P:proteolysis"/>
    <property type="evidence" value="ECO:0007669"/>
    <property type="project" value="UniProtKB-KW"/>
</dbReference>
<dbReference type="CDD" id="cd02124">
    <property type="entry name" value="PA_PoS1_like"/>
    <property type="match status" value="1"/>
</dbReference>
<proteinExistence type="inferred from homology"/>